<evidence type="ECO:0000256" key="1">
    <source>
        <dbReference type="ARBA" id="ARBA00004193"/>
    </source>
</evidence>
<gene>
    <name evidence="7" type="ORF">E5347_06280</name>
</gene>
<dbReference type="Pfam" id="PF00496">
    <property type="entry name" value="SBP_bac_5"/>
    <property type="match status" value="1"/>
</dbReference>
<dbReference type="Gene3D" id="3.10.105.10">
    <property type="entry name" value="Dipeptide-binding Protein, Domain 3"/>
    <property type="match status" value="1"/>
</dbReference>
<dbReference type="RefSeq" id="WP_136005574.1">
    <property type="nucleotide sequence ID" value="NZ_SRYR01000001.1"/>
</dbReference>
<accession>A0A4S2DPR6</accession>
<dbReference type="SUPFAM" id="SSF53850">
    <property type="entry name" value="Periplasmic binding protein-like II"/>
    <property type="match status" value="1"/>
</dbReference>
<sequence>MKSNKLRKICAVALTLALGMSVFAGCGSSNSDALIYNLGEDPETIDPTLNTSSGAGSIIDNAFEGLMRLDENEKAIPGVATSVDESEDGLVYTFHLREDAKWSDGQGVTAKDFEYSWVRALDKETAAEYAYQLFYIKNGQKFNEGKATRDELGIKVIDDYTLEVTLEAPTAYFKELTAFTTYMPLREDIVSADPEGWALDPATYVSNGPFKLVQWDIKDQLVFEKNEEYWNAKEIKLPGVVFKLVTDQNTAYASLKAGDFDMVDTVPPAEIAAGQEEGLVTIYPNLATYMLVLNVGKQSTLPEDVKKALNNPKVRKALAISIDRKAIVENVTKSGQVPAYSYVPKGILNEEGKDFADKEYYDANQANVEEAKKLLAEAGYPNGEGLPTLEFMYNTEGDHKLVAQAIQQDWAKIGVNVELTNQEWKVFLNTRQEGQYEIARHGWSGDYVDPMTFLDLWLTGGGNNDAGYSNAEYDALVNQAKAEGDQAKRWELMRQAEDILMEDMPIIPLYYYTKVKAAKPEVKGVRVSTLGHVFFDKAYIEK</sequence>
<reference evidence="7 8" key="1">
    <citation type="submission" date="2019-04" db="EMBL/GenBank/DDBJ databases">
        <title>Microbes associate with the intestines of laboratory mice.</title>
        <authorList>
            <person name="Navarre W."/>
            <person name="Wong E."/>
            <person name="Huang K."/>
            <person name="Tropini C."/>
            <person name="Ng K."/>
            <person name="Yu B."/>
        </authorList>
    </citation>
    <scope>NUCLEOTIDE SEQUENCE [LARGE SCALE GENOMIC DNA]</scope>
    <source>
        <strain evidence="7 8">NM50_B9-20</strain>
    </source>
</reference>
<dbReference type="PROSITE" id="PS01040">
    <property type="entry name" value="SBP_BACTERIAL_5"/>
    <property type="match status" value="1"/>
</dbReference>
<dbReference type="PROSITE" id="PS51257">
    <property type="entry name" value="PROKAR_LIPOPROTEIN"/>
    <property type="match status" value="1"/>
</dbReference>
<comment type="similarity">
    <text evidence="2">Belongs to the bacterial solute-binding protein 5 family.</text>
</comment>
<dbReference type="GO" id="GO:0043190">
    <property type="term" value="C:ATP-binding cassette (ABC) transporter complex"/>
    <property type="evidence" value="ECO:0007669"/>
    <property type="project" value="InterPro"/>
</dbReference>
<dbReference type="FunFam" id="3.10.105.10:FF:000001">
    <property type="entry name" value="Oligopeptide ABC transporter, oligopeptide-binding protein"/>
    <property type="match status" value="1"/>
</dbReference>
<dbReference type="PANTHER" id="PTHR30290">
    <property type="entry name" value="PERIPLASMIC BINDING COMPONENT OF ABC TRANSPORTER"/>
    <property type="match status" value="1"/>
</dbReference>
<dbReference type="OrthoDB" id="9801912at2"/>
<dbReference type="Gene3D" id="3.40.190.10">
    <property type="entry name" value="Periplasmic binding protein-like II"/>
    <property type="match status" value="1"/>
</dbReference>
<evidence type="ECO:0000256" key="4">
    <source>
        <dbReference type="ARBA" id="ARBA00022729"/>
    </source>
</evidence>
<comment type="subcellular location">
    <subcellularLocation>
        <location evidence="1">Cell membrane</location>
        <topology evidence="1">Lipid-anchor</topology>
    </subcellularLocation>
</comment>
<keyword evidence="4 5" id="KW-0732">Signal</keyword>
<evidence type="ECO:0000313" key="8">
    <source>
        <dbReference type="Proteomes" id="UP000306888"/>
    </source>
</evidence>
<dbReference type="PIRSF" id="PIRSF002741">
    <property type="entry name" value="MppA"/>
    <property type="match status" value="1"/>
</dbReference>
<dbReference type="AlphaFoldDB" id="A0A4S2DPR6"/>
<comment type="caution">
    <text evidence="7">The sequence shown here is derived from an EMBL/GenBank/DDBJ whole genome shotgun (WGS) entry which is preliminary data.</text>
</comment>
<dbReference type="Gene3D" id="3.90.76.10">
    <property type="entry name" value="Dipeptide-binding Protein, Domain 1"/>
    <property type="match status" value="1"/>
</dbReference>
<dbReference type="PANTHER" id="PTHR30290:SF10">
    <property type="entry name" value="PERIPLASMIC OLIGOPEPTIDE-BINDING PROTEIN-RELATED"/>
    <property type="match status" value="1"/>
</dbReference>
<feature type="signal peptide" evidence="5">
    <location>
        <begin position="1"/>
        <end position="24"/>
    </location>
</feature>
<keyword evidence="3" id="KW-0813">Transport</keyword>
<name>A0A4S2DPR6_9CLOT</name>
<feature type="domain" description="Solute-binding protein family 5" evidence="6">
    <location>
        <begin position="75"/>
        <end position="464"/>
    </location>
</feature>
<protein>
    <submittedName>
        <fullName evidence="7">Peptide ABC transporter substrate-binding protein</fullName>
    </submittedName>
</protein>
<evidence type="ECO:0000256" key="2">
    <source>
        <dbReference type="ARBA" id="ARBA00005695"/>
    </source>
</evidence>
<evidence type="ECO:0000256" key="5">
    <source>
        <dbReference type="SAM" id="SignalP"/>
    </source>
</evidence>
<dbReference type="FunFam" id="3.90.76.10:FF:000001">
    <property type="entry name" value="Oligopeptide ABC transporter substrate-binding protein"/>
    <property type="match status" value="1"/>
</dbReference>
<dbReference type="EMBL" id="SRYR01000001">
    <property type="protein sequence ID" value="TGY44416.1"/>
    <property type="molecule type" value="Genomic_DNA"/>
</dbReference>
<dbReference type="GO" id="GO:1904680">
    <property type="term" value="F:peptide transmembrane transporter activity"/>
    <property type="evidence" value="ECO:0007669"/>
    <property type="project" value="TreeGrafter"/>
</dbReference>
<dbReference type="GO" id="GO:0015833">
    <property type="term" value="P:peptide transport"/>
    <property type="evidence" value="ECO:0007669"/>
    <property type="project" value="TreeGrafter"/>
</dbReference>
<dbReference type="Proteomes" id="UP000306888">
    <property type="component" value="Unassembled WGS sequence"/>
</dbReference>
<feature type="chain" id="PRO_5039618464" evidence="5">
    <location>
        <begin position="25"/>
        <end position="542"/>
    </location>
</feature>
<dbReference type="InterPro" id="IPR039424">
    <property type="entry name" value="SBP_5"/>
</dbReference>
<proteinExistence type="inferred from homology"/>
<dbReference type="InterPro" id="IPR023765">
    <property type="entry name" value="SBP_5_CS"/>
</dbReference>
<organism evidence="7 8">
    <name type="scientific">Clostridium sartagoforme</name>
    <dbReference type="NCBI Taxonomy" id="84031"/>
    <lineage>
        <taxon>Bacteria</taxon>
        <taxon>Bacillati</taxon>
        <taxon>Bacillota</taxon>
        <taxon>Clostridia</taxon>
        <taxon>Eubacteriales</taxon>
        <taxon>Clostridiaceae</taxon>
        <taxon>Clostridium</taxon>
    </lineage>
</organism>
<evidence type="ECO:0000256" key="3">
    <source>
        <dbReference type="ARBA" id="ARBA00022448"/>
    </source>
</evidence>
<evidence type="ECO:0000259" key="6">
    <source>
        <dbReference type="Pfam" id="PF00496"/>
    </source>
</evidence>
<dbReference type="InterPro" id="IPR030678">
    <property type="entry name" value="Peptide/Ni-bd"/>
</dbReference>
<dbReference type="InterPro" id="IPR000914">
    <property type="entry name" value="SBP_5_dom"/>
</dbReference>
<dbReference type="GO" id="GO:0030288">
    <property type="term" value="C:outer membrane-bounded periplasmic space"/>
    <property type="evidence" value="ECO:0007669"/>
    <property type="project" value="UniProtKB-ARBA"/>
</dbReference>
<evidence type="ECO:0000313" key="7">
    <source>
        <dbReference type="EMBL" id="TGY44416.1"/>
    </source>
</evidence>
<keyword evidence="8" id="KW-1185">Reference proteome</keyword>
<dbReference type="CDD" id="cd08504">
    <property type="entry name" value="PBP2_OppA"/>
    <property type="match status" value="1"/>
</dbReference>